<dbReference type="PANTHER" id="PTHR35046:SF9">
    <property type="entry name" value="RNA-DIRECTED DNA POLYMERASE"/>
    <property type="match status" value="1"/>
</dbReference>
<dbReference type="Proteomes" id="UP000257109">
    <property type="component" value="Unassembled WGS sequence"/>
</dbReference>
<gene>
    <name evidence="2" type="ORF">CR513_03277</name>
</gene>
<proteinExistence type="predicted"/>
<evidence type="ECO:0000313" key="3">
    <source>
        <dbReference type="Proteomes" id="UP000257109"/>
    </source>
</evidence>
<feature type="region of interest" description="Disordered" evidence="1">
    <location>
        <begin position="20"/>
        <end position="45"/>
    </location>
</feature>
<feature type="non-terminal residue" evidence="2">
    <location>
        <position position="1"/>
    </location>
</feature>
<organism evidence="2 3">
    <name type="scientific">Mucuna pruriens</name>
    <name type="common">Velvet bean</name>
    <name type="synonym">Dolichos pruriens</name>
    <dbReference type="NCBI Taxonomy" id="157652"/>
    <lineage>
        <taxon>Eukaryota</taxon>
        <taxon>Viridiplantae</taxon>
        <taxon>Streptophyta</taxon>
        <taxon>Embryophyta</taxon>
        <taxon>Tracheophyta</taxon>
        <taxon>Spermatophyta</taxon>
        <taxon>Magnoliopsida</taxon>
        <taxon>eudicotyledons</taxon>
        <taxon>Gunneridae</taxon>
        <taxon>Pentapetalae</taxon>
        <taxon>rosids</taxon>
        <taxon>fabids</taxon>
        <taxon>Fabales</taxon>
        <taxon>Fabaceae</taxon>
        <taxon>Papilionoideae</taxon>
        <taxon>50 kb inversion clade</taxon>
        <taxon>NPAAA clade</taxon>
        <taxon>indigoferoid/millettioid clade</taxon>
        <taxon>Phaseoleae</taxon>
        <taxon>Mucuna</taxon>
    </lineage>
</organism>
<comment type="caution">
    <text evidence="2">The sequence shown here is derived from an EMBL/GenBank/DDBJ whole genome shotgun (WGS) entry which is preliminary data.</text>
</comment>
<sequence length="183" mass="20052">MELCHCALLDDLVHQAKEGPNLKEEGLRKDINPKKGSSIPKGSKKERALPCPIFSSKSNNIKCFKCLGKRHIASQSPNKKSMIISITQSLSKSNSKASYEYSLDREGNSLLVGEDDDKGRENIFHSLCHVIGQLCSIIIDGGSNVNIASLRLVSLAFTLGKYGDEVLYDVVPMKATHILLGRP</sequence>
<dbReference type="PANTHER" id="PTHR35046">
    <property type="entry name" value="ZINC KNUCKLE (CCHC-TYPE) FAMILY PROTEIN"/>
    <property type="match status" value="1"/>
</dbReference>
<dbReference type="AlphaFoldDB" id="A0A371IAC6"/>
<protein>
    <submittedName>
        <fullName evidence="2">Uncharacterized protein</fullName>
    </submittedName>
</protein>
<reference evidence="2" key="1">
    <citation type="submission" date="2018-05" db="EMBL/GenBank/DDBJ databases">
        <title>Draft genome of Mucuna pruriens seed.</title>
        <authorList>
            <person name="Nnadi N.E."/>
            <person name="Vos R."/>
            <person name="Hasami M.H."/>
            <person name="Devisetty U.K."/>
            <person name="Aguiy J.C."/>
        </authorList>
    </citation>
    <scope>NUCLEOTIDE SEQUENCE [LARGE SCALE GENOMIC DNA]</scope>
    <source>
        <strain evidence="2">JCA_2017</strain>
    </source>
</reference>
<evidence type="ECO:0000256" key="1">
    <source>
        <dbReference type="SAM" id="MobiDB-lite"/>
    </source>
</evidence>
<keyword evidence="3" id="KW-1185">Reference proteome</keyword>
<dbReference type="OrthoDB" id="1747743at2759"/>
<feature type="compositionally biased region" description="Basic and acidic residues" evidence="1">
    <location>
        <begin position="20"/>
        <end position="33"/>
    </location>
</feature>
<dbReference type="EMBL" id="QJKJ01000544">
    <property type="protein sequence ID" value="RDY11986.1"/>
    <property type="molecule type" value="Genomic_DNA"/>
</dbReference>
<accession>A0A371IAC6</accession>
<evidence type="ECO:0000313" key="2">
    <source>
        <dbReference type="EMBL" id="RDY11986.1"/>
    </source>
</evidence>
<name>A0A371IAC6_MUCPR</name>